<dbReference type="SUPFAM" id="SSF52047">
    <property type="entry name" value="RNI-like"/>
    <property type="match status" value="1"/>
</dbReference>
<dbReference type="SUPFAM" id="SSF52540">
    <property type="entry name" value="P-loop containing nucleoside triphosphate hydrolases"/>
    <property type="match status" value="1"/>
</dbReference>
<dbReference type="PANTHER" id="PTHR46312:SF2">
    <property type="entry name" value="NUCLEOTIDE-BINDING OLIGOMERIZATION DOMAIN-CONTAINING PROTEIN 2-LIKE"/>
    <property type="match status" value="1"/>
</dbReference>
<evidence type="ECO:0000313" key="4">
    <source>
        <dbReference type="EMBL" id="KAJ8312611.1"/>
    </source>
</evidence>
<dbReference type="InterPro" id="IPR007111">
    <property type="entry name" value="NACHT_NTPase"/>
</dbReference>
<keyword evidence="5" id="KW-1185">Reference proteome</keyword>
<dbReference type="InterPro" id="IPR027417">
    <property type="entry name" value="P-loop_NTPase"/>
</dbReference>
<keyword evidence="2" id="KW-0067">ATP-binding</keyword>
<comment type="caution">
    <text evidence="4">The sequence shown here is derived from an EMBL/GenBank/DDBJ whole genome shotgun (WGS) entry which is preliminary data.</text>
</comment>
<dbReference type="Pfam" id="PF05729">
    <property type="entry name" value="NACHT"/>
    <property type="match status" value="1"/>
</dbReference>
<feature type="domain" description="NACHT" evidence="3">
    <location>
        <begin position="72"/>
        <end position="185"/>
    </location>
</feature>
<dbReference type="PANTHER" id="PTHR46312">
    <property type="entry name" value="NACHT DOMAIN-CONTAINING PROTEIN"/>
    <property type="match status" value="1"/>
</dbReference>
<evidence type="ECO:0000256" key="2">
    <source>
        <dbReference type="ARBA" id="ARBA00022840"/>
    </source>
</evidence>
<dbReference type="InterPro" id="IPR032675">
    <property type="entry name" value="LRR_dom_sf"/>
</dbReference>
<evidence type="ECO:0000256" key="1">
    <source>
        <dbReference type="ARBA" id="ARBA00022741"/>
    </source>
</evidence>
<sequence length="786" mass="89020">MVIVNIIAICQEVLVSKYTAMFSKCQPFPWNDTIQANIRDLYNTLDILDIDGKRIALGDILPAPSSNGKGHRMLLEGPSGSGKTMLSNTIAYLWAAQSNYFKNPCPLLLHIDLKAVLSNFDEEVYRNLFPDNFKVDQGEFWHLLEQRAEDVVLVIDGYESGKDFPSLLDILNGRKLQQSTVIVTNDHEQCPNLGFQPDLKCFIMGYSMKNVLRCMKTYIRLFGSEPENHPKLFEALEDETFGLSLYITNPFICLLTFGVYQTMKHINLKEITTVANLFETYGIAMASLYCKRQKIDVIGFEFPEDVMEAIEQLTTFAFTSLTDDNKCFTEEEILKETKFQIVFKLGVFHKLTEGTKWRFVCNLMQHFLAAKHLADFVLEDILKLIKDHSLTKHSKYNQTISFLCGIYRNDFDTPVLSSLFTELAVKNVRHTKVSIQEVKSNGMVEIEKKKPRPPSGQILDFGQSLQSLAECYNRDDAFEIISRSLPARIILRRDGIIASKCIYAMQQVLQFPENCIAHLELHVLPLYLYQQEMYINLAKAASKSKTIKSLKLNSNSLELSSKFLNSFLEEAELVDSIVVDNLGKKNPRHITASTWATLQNACQNMGKTNHFSFRNCKEAATVYFVIHHLPNTIQELNFSGCTMNMMCAGEISSHLEHAQCLQKLDITNCHLVGSDIVAIMQGLKLCGTIKSLRLCGAKLDRPATTALCECLKLTRTLSTLDLSHCELSTEMIEKLVCAIVENRSLKRLLLNSTKVSEEGFAAISRSNLEENVQIEGLDDWGYALYT</sequence>
<dbReference type="Gene3D" id="3.80.10.10">
    <property type="entry name" value="Ribonuclease Inhibitor"/>
    <property type="match status" value="1"/>
</dbReference>
<name>A0ABQ9F8Q0_TEGGR</name>
<gene>
    <name evidence="4" type="ORF">KUTeg_009984</name>
</gene>
<evidence type="ECO:0000313" key="5">
    <source>
        <dbReference type="Proteomes" id="UP001217089"/>
    </source>
</evidence>
<evidence type="ECO:0000259" key="3">
    <source>
        <dbReference type="Pfam" id="PF05729"/>
    </source>
</evidence>
<reference evidence="4 5" key="1">
    <citation type="submission" date="2022-12" db="EMBL/GenBank/DDBJ databases">
        <title>Chromosome-level genome of Tegillarca granosa.</title>
        <authorList>
            <person name="Kim J."/>
        </authorList>
    </citation>
    <scope>NUCLEOTIDE SEQUENCE [LARGE SCALE GENOMIC DNA]</scope>
    <source>
        <strain evidence="4">Teg-2019</strain>
        <tissue evidence="4">Adductor muscle</tissue>
    </source>
</reference>
<keyword evidence="1" id="KW-0547">Nucleotide-binding</keyword>
<dbReference type="Gene3D" id="3.40.50.300">
    <property type="entry name" value="P-loop containing nucleotide triphosphate hydrolases"/>
    <property type="match status" value="1"/>
</dbReference>
<accession>A0ABQ9F8Q0</accession>
<dbReference type="EMBL" id="JARBDR010000440">
    <property type="protein sequence ID" value="KAJ8312611.1"/>
    <property type="molecule type" value="Genomic_DNA"/>
</dbReference>
<protein>
    <recommendedName>
        <fullName evidence="3">NACHT domain-containing protein</fullName>
    </recommendedName>
</protein>
<organism evidence="4 5">
    <name type="scientific">Tegillarca granosa</name>
    <name type="common">Malaysian cockle</name>
    <name type="synonym">Anadara granosa</name>
    <dbReference type="NCBI Taxonomy" id="220873"/>
    <lineage>
        <taxon>Eukaryota</taxon>
        <taxon>Metazoa</taxon>
        <taxon>Spiralia</taxon>
        <taxon>Lophotrochozoa</taxon>
        <taxon>Mollusca</taxon>
        <taxon>Bivalvia</taxon>
        <taxon>Autobranchia</taxon>
        <taxon>Pteriomorphia</taxon>
        <taxon>Arcoida</taxon>
        <taxon>Arcoidea</taxon>
        <taxon>Arcidae</taxon>
        <taxon>Tegillarca</taxon>
    </lineage>
</organism>
<dbReference type="Proteomes" id="UP001217089">
    <property type="component" value="Unassembled WGS sequence"/>
</dbReference>
<proteinExistence type="predicted"/>